<sequence>MTTYWLSRSHDLAPVDSGQVHGGSPRNTGGSWSDLINNKDSKRNGHRKSPVQVKVRGGTDHSVTGNPHHTSNGTLTGYDGSHIKCPFKQNGIIGPDEITPV</sequence>
<dbReference type="EMBL" id="RQTK01000973">
    <property type="protein sequence ID" value="RUS73137.1"/>
    <property type="molecule type" value="Genomic_DNA"/>
</dbReference>
<proteinExistence type="predicted"/>
<keyword evidence="3" id="KW-1185">Reference proteome</keyword>
<protein>
    <submittedName>
        <fullName evidence="2">Uncharacterized protein</fullName>
    </submittedName>
</protein>
<feature type="compositionally biased region" description="Polar residues" evidence="1">
    <location>
        <begin position="25"/>
        <end position="36"/>
    </location>
</feature>
<feature type="compositionally biased region" description="Polar residues" evidence="1">
    <location>
        <begin position="61"/>
        <end position="75"/>
    </location>
</feature>
<evidence type="ECO:0000256" key="1">
    <source>
        <dbReference type="SAM" id="MobiDB-lite"/>
    </source>
</evidence>
<gene>
    <name evidence="2" type="ORF">EGW08_019099</name>
</gene>
<feature type="region of interest" description="Disordered" evidence="1">
    <location>
        <begin position="1"/>
        <end position="77"/>
    </location>
</feature>
<evidence type="ECO:0000313" key="2">
    <source>
        <dbReference type="EMBL" id="RUS73137.1"/>
    </source>
</evidence>
<organism evidence="2 3">
    <name type="scientific">Elysia chlorotica</name>
    <name type="common">Eastern emerald elysia</name>
    <name type="synonym">Sea slug</name>
    <dbReference type="NCBI Taxonomy" id="188477"/>
    <lineage>
        <taxon>Eukaryota</taxon>
        <taxon>Metazoa</taxon>
        <taxon>Spiralia</taxon>
        <taxon>Lophotrochozoa</taxon>
        <taxon>Mollusca</taxon>
        <taxon>Gastropoda</taxon>
        <taxon>Heterobranchia</taxon>
        <taxon>Euthyneura</taxon>
        <taxon>Panpulmonata</taxon>
        <taxon>Sacoglossa</taxon>
        <taxon>Placobranchoidea</taxon>
        <taxon>Plakobranchidae</taxon>
        <taxon>Elysia</taxon>
    </lineage>
</organism>
<reference evidence="2 3" key="1">
    <citation type="submission" date="2019-01" db="EMBL/GenBank/DDBJ databases">
        <title>A draft genome assembly of the solar-powered sea slug Elysia chlorotica.</title>
        <authorList>
            <person name="Cai H."/>
            <person name="Li Q."/>
            <person name="Fang X."/>
            <person name="Li J."/>
            <person name="Curtis N.E."/>
            <person name="Altenburger A."/>
            <person name="Shibata T."/>
            <person name="Feng M."/>
            <person name="Maeda T."/>
            <person name="Schwartz J.A."/>
            <person name="Shigenobu S."/>
            <person name="Lundholm N."/>
            <person name="Nishiyama T."/>
            <person name="Yang H."/>
            <person name="Hasebe M."/>
            <person name="Li S."/>
            <person name="Pierce S.K."/>
            <person name="Wang J."/>
        </authorList>
    </citation>
    <scope>NUCLEOTIDE SEQUENCE [LARGE SCALE GENOMIC DNA]</scope>
    <source>
        <strain evidence="2">EC2010</strain>
        <tissue evidence="2">Whole organism of an adult</tissue>
    </source>
</reference>
<dbReference type="AlphaFoldDB" id="A0A3S0ZEH2"/>
<accession>A0A3S0ZEH2</accession>
<name>A0A3S0ZEH2_ELYCH</name>
<dbReference type="Proteomes" id="UP000271974">
    <property type="component" value="Unassembled WGS sequence"/>
</dbReference>
<evidence type="ECO:0000313" key="3">
    <source>
        <dbReference type="Proteomes" id="UP000271974"/>
    </source>
</evidence>
<comment type="caution">
    <text evidence="2">The sequence shown here is derived from an EMBL/GenBank/DDBJ whole genome shotgun (WGS) entry which is preliminary data.</text>
</comment>